<evidence type="ECO:0000313" key="3">
    <source>
        <dbReference type="EMBL" id="RPE00845.1"/>
    </source>
</evidence>
<feature type="domain" description="DDH" evidence="1">
    <location>
        <begin position="18"/>
        <end position="170"/>
    </location>
</feature>
<comment type="caution">
    <text evidence="3">The sequence shown here is derived from an EMBL/GenBank/DDBJ whole genome shotgun (WGS) entry which is preliminary data.</text>
</comment>
<protein>
    <submittedName>
        <fullName evidence="3">Bifunctional oligoribonuclease/PAP phosphatase NrnA</fullName>
    </submittedName>
</protein>
<dbReference type="InterPro" id="IPR001667">
    <property type="entry name" value="DDH_dom"/>
</dbReference>
<dbReference type="EMBL" id="RPFJ01000001">
    <property type="protein sequence ID" value="RPE00845.1"/>
    <property type="molecule type" value="Genomic_DNA"/>
</dbReference>
<dbReference type="GO" id="GO:0003676">
    <property type="term" value="F:nucleic acid binding"/>
    <property type="evidence" value="ECO:0007669"/>
    <property type="project" value="InterPro"/>
</dbReference>
<dbReference type="SUPFAM" id="SSF64182">
    <property type="entry name" value="DHH phosphoesterases"/>
    <property type="match status" value="1"/>
</dbReference>
<dbReference type="Proteomes" id="UP000270856">
    <property type="component" value="Unassembled WGS sequence"/>
</dbReference>
<feature type="domain" description="DHHA1" evidence="2">
    <location>
        <begin position="246"/>
        <end position="330"/>
    </location>
</feature>
<name>A0A3N4NXP2_9FLAO</name>
<gene>
    <name evidence="3" type="ORF">EGM88_00395</name>
</gene>
<dbReference type="PANTHER" id="PTHR47618">
    <property type="entry name" value="BIFUNCTIONAL OLIGORIBONUCLEASE AND PAP PHOSPHATASE NRNA"/>
    <property type="match status" value="1"/>
</dbReference>
<accession>A0A3N4NXP2</accession>
<dbReference type="InterPro" id="IPR003156">
    <property type="entry name" value="DHHA1_dom"/>
</dbReference>
<organism evidence="3 4">
    <name type="scientific">Aureibaculum marinum</name>
    <dbReference type="NCBI Taxonomy" id="2487930"/>
    <lineage>
        <taxon>Bacteria</taxon>
        <taxon>Pseudomonadati</taxon>
        <taxon>Bacteroidota</taxon>
        <taxon>Flavobacteriia</taxon>
        <taxon>Flavobacteriales</taxon>
        <taxon>Flavobacteriaceae</taxon>
        <taxon>Aureibaculum</taxon>
    </lineage>
</organism>
<proteinExistence type="predicted"/>
<dbReference type="Pfam" id="PF02272">
    <property type="entry name" value="DHHA1"/>
    <property type="match status" value="1"/>
</dbReference>
<dbReference type="InterPro" id="IPR038763">
    <property type="entry name" value="DHH_sf"/>
</dbReference>
<dbReference type="InterPro" id="IPR051319">
    <property type="entry name" value="Oligoribo/pAp-PDE_c-di-AMP_PDE"/>
</dbReference>
<sequence length="343" mass="38949">MNTKEIEEVKQLLINPKKIVIVSHRNPDGDAYGSSLALYHYLLKLNHKVTVVSPNDCPDFLKWLPNQDKVVVFEENVREASELLQDAEIVFTLDFNALHRVGDQMQKVLEGINPTFIMIDHHEQPDDYAKYCYSDPLIASTSEMIYHFIDQLNELENLDKDIASCIYTGIVTDTGSFKYSATSSTTHLIVAKLMDLGIDHTKIHNRLYDTNSFNRLQLLGIALNNLKVLNEYRTAYITISQHELNSFNFKKGDTEGFVNYGLSVKGVVFAVIFIEDQKQGIIKISLRSKGKFSVNEFSRTHFNGGGHLNAAGGRSEASLQDTVKHFLEALPKYKNELENSYDY</sequence>
<dbReference type="RefSeq" id="WP_123895900.1">
    <property type="nucleotide sequence ID" value="NZ_RPFJ01000001.1"/>
</dbReference>
<evidence type="ECO:0000259" key="2">
    <source>
        <dbReference type="Pfam" id="PF02272"/>
    </source>
</evidence>
<keyword evidence="4" id="KW-1185">Reference proteome</keyword>
<dbReference type="Gene3D" id="3.10.310.30">
    <property type="match status" value="1"/>
</dbReference>
<evidence type="ECO:0000259" key="1">
    <source>
        <dbReference type="Pfam" id="PF01368"/>
    </source>
</evidence>
<reference evidence="3 4" key="1">
    <citation type="submission" date="2018-11" db="EMBL/GenBank/DDBJ databases">
        <title>Aureibaculum marinum gen. nov., sp. nov., a member of the family Flavobacteriaceae isolated from the Bohai Sea.</title>
        <authorList>
            <person name="Ji X."/>
        </authorList>
    </citation>
    <scope>NUCLEOTIDE SEQUENCE [LARGE SCALE GENOMIC DNA]</scope>
    <source>
        <strain evidence="3 4">BH-SD17</strain>
    </source>
</reference>
<dbReference type="PANTHER" id="PTHR47618:SF1">
    <property type="entry name" value="BIFUNCTIONAL OLIGORIBONUCLEASE AND PAP PHOSPHATASE NRNA"/>
    <property type="match status" value="1"/>
</dbReference>
<dbReference type="AlphaFoldDB" id="A0A3N4NXP2"/>
<evidence type="ECO:0000313" key="4">
    <source>
        <dbReference type="Proteomes" id="UP000270856"/>
    </source>
</evidence>
<dbReference type="Pfam" id="PF01368">
    <property type="entry name" value="DHH"/>
    <property type="match status" value="1"/>
</dbReference>
<dbReference type="OrthoDB" id="9803668at2"/>
<dbReference type="Gene3D" id="3.90.1640.10">
    <property type="entry name" value="inorganic pyrophosphatase (n-terminal core)"/>
    <property type="match status" value="1"/>
</dbReference>